<dbReference type="InterPro" id="IPR055170">
    <property type="entry name" value="GFO_IDH_MocA-like_dom"/>
</dbReference>
<dbReference type="EMBL" id="KK198758">
    <property type="protein sequence ID" value="KCW69112.1"/>
    <property type="molecule type" value="Genomic_DNA"/>
</dbReference>
<dbReference type="Gene3D" id="3.30.360.10">
    <property type="entry name" value="Dihydrodipicolinate Reductase, domain 2"/>
    <property type="match status" value="1"/>
</dbReference>
<accession>A0A059BSL8</accession>
<feature type="domain" description="Gfo/Idh/MocA-like oxidoreductase N-terminal" evidence="2">
    <location>
        <begin position="6"/>
        <end position="125"/>
    </location>
</feature>
<dbReference type="PANTHER" id="PTHR46368:SF19">
    <property type="entry name" value="GFO_IDH_MOCA-LIKE OXIDOREDUCTASE N-TERMINAL DOMAIN-CONTAINING PROTEIN"/>
    <property type="match status" value="1"/>
</dbReference>
<evidence type="ECO:0000259" key="2">
    <source>
        <dbReference type="Pfam" id="PF01408"/>
    </source>
</evidence>
<dbReference type="Gramene" id="KCW69112">
    <property type="protein sequence ID" value="KCW69112"/>
    <property type="gene ID" value="EUGRSUZ_F02656"/>
</dbReference>
<dbReference type="GO" id="GO:0000166">
    <property type="term" value="F:nucleotide binding"/>
    <property type="evidence" value="ECO:0007669"/>
    <property type="project" value="InterPro"/>
</dbReference>
<dbReference type="PANTHER" id="PTHR46368">
    <property type="match status" value="1"/>
</dbReference>
<dbReference type="FunCoup" id="A0A059BSL8">
    <property type="interactions" value="1725"/>
</dbReference>
<feature type="domain" description="GFO/IDH/MocA-like oxidoreductase" evidence="3">
    <location>
        <begin position="168"/>
        <end position="275"/>
    </location>
</feature>
<dbReference type="SUPFAM" id="SSF55347">
    <property type="entry name" value="Glyceraldehyde-3-phosphate dehydrogenase-like, C-terminal domain"/>
    <property type="match status" value="1"/>
</dbReference>
<evidence type="ECO:0000256" key="1">
    <source>
        <dbReference type="ARBA" id="ARBA00010928"/>
    </source>
</evidence>
<sequence length="376" mass="40848">MSETIIKFGILGCAEIARKVGRAIILAPNATIVAVGSRSAEKAARFAADNGFPAGTRAYGSYDAVLDDPEVDAVYVPLPTSLHAKWAVQAARKKKHLLLEKPVAVDVAEFDGIVEACVASGVQFMDGTMWMHHPRTATMKEFVSDERAFGKLRAMMGFLISRRWFSLVLQMHTCFAFAADPDFLENDIRVKPDLDGHGALGDAGWYCIRSILWGNDYELPKSVTALRGPVLNKAGVTLSCGASLYWEDGKVATFHCSFLSHLTMDITAIGTKGTLHVHDFVVPFQESEASFSVASESGFNELVTGWVSKPAEHIVSTSLPQEALMVKEFSSLVGAIKAGGSQPEMKWPIISRKTQLVLDAVKLSIKRGFEPVEVVG</sequence>
<gene>
    <name evidence="4" type="ORF">EUGRSUZ_F02656</name>
</gene>
<dbReference type="OMA" id="KMIQAPF"/>
<organism evidence="4">
    <name type="scientific">Eucalyptus grandis</name>
    <name type="common">Flooded gum</name>
    <dbReference type="NCBI Taxonomy" id="71139"/>
    <lineage>
        <taxon>Eukaryota</taxon>
        <taxon>Viridiplantae</taxon>
        <taxon>Streptophyta</taxon>
        <taxon>Embryophyta</taxon>
        <taxon>Tracheophyta</taxon>
        <taxon>Spermatophyta</taxon>
        <taxon>Magnoliopsida</taxon>
        <taxon>eudicotyledons</taxon>
        <taxon>Gunneridae</taxon>
        <taxon>Pentapetalae</taxon>
        <taxon>rosids</taxon>
        <taxon>malvids</taxon>
        <taxon>Myrtales</taxon>
        <taxon>Myrtaceae</taxon>
        <taxon>Myrtoideae</taxon>
        <taxon>Eucalypteae</taxon>
        <taxon>Eucalyptus</taxon>
    </lineage>
</organism>
<name>A0A059BSL8_EUCGR</name>
<dbReference type="Pfam" id="PF01408">
    <property type="entry name" value="GFO_IDH_MocA"/>
    <property type="match status" value="1"/>
</dbReference>
<dbReference type="AlphaFoldDB" id="A0A059BSL8"/>
<dbReference type="InterPro" id="IPR000683">
    <property type="entry name" value="Gfo/Idh/MocA-like_OxRdtase_N"/>
</dbReference>
<dbReference type="InParanoid" id="A0A059BSL8"/>
<dbReference type="Gene3D" id="3.40.50.720">
    <property type="entry name" value="NAD(P)-binding Rossmann-like Domain"/>
    <property type="match status" value="1"/>
</dbReference>
<protein>
    <submittedName>
        <fullName evidence="4">Uncharacterized protein</fullName>
    </submittedName>
</protein>
<reference evidence="4" key="1">
    <citation type="submission" date="2013-07" db="EMBL/GenBank/DDBJ databases">
        <title>The genome of Eucalyptus grandis.</title>
        <authorList>
            <person name="Schmutz J."/>
            <person name="Hayes R."/>
            <person name="Myburg A."/>
            <person name="Tuskan G."/>
            <person name="Grattapaglia D."/>
            <person name="Rokhsar D.S."/>
        </authorList>
    </citation>
    <scope>NUCLEOTIDE SEQUENCE</scope>
    <source>
        <tissue evidence="4">Leaf extractions</tissue>
    </source>
</reference>
<dbReference type="InterPro" id="IPR036291">
    <property type="entry name" value="NAD(P)-bd_dom_sf"/>
</dbReference>
<dbReference type="Pfam" id="PF22725">
    <property type="entry name" value="GFO_IDH_MocA_C3"/>
    <property type="match status" value="1"/>
</dbReference>
<comment type="similarity">
    <text evidence="1">Belongs to the Gfo/Idh/MocA family.</text>
</comment>
<dbReference type="SUPFAM" id="SSF51735">
    <property type="entry name" value="NAD(P)-binding Rossmann-fold domains"/>
    <property type="match status" value="1"/>
</dbReference>
<proteinExistence type="inferred from homology"/>
<dbReference type="STRING" id="71139.A0A059BSL8"/>
<evidence type="ECO:0000313" key="4">
    <source>
        <dbReference type="EMBL" id="KCW69112.1"/>
    </source>
</evidence>
<evidence type="ECO:0000259" key="3">
    <source>
        <dbReference type="Pfam" id="PF22725"/>
    </source>
</evidence>